<gene>
    <name evidence="8" type="ORF">O6P43_022244</name>
</gene>
<feature type="compositionally biased region" description="Polar residues" evidence="6">
    <location>
        <begin position="384"/>
        <end position="405"/>
    </location>
</feature>
<dbReference type="Proteomes" id="UP001163823">
    <property type="component" value="Chromosome 9"/>
</dbReference>
<reference evidence="8" key="1">
    <citation type="journal article" date="2023" name="Science">
        <title>Elucidation of the pathway for biosynthesis of saponin adjuvants from the soapbark tree.</title>
        <authorList>
            <person name="Reed J."/>
            <person name="Orme A."/>
            <person name="El-Demerdash A."/>
            <person name="Owen C."/>
            <person name="Martin L.B.B."/>
            <person name="Misra R.C."/>
            <person name="Kikuchi S."/>
            <person name="Rejzek M."/>
            <person name="Martin A.C."/>
            <person name="Harkess A."/>
            <person name="Leebens-Mack J."/>
            <person name="Louveau T."/>
            <person name="Stephenson M.J."/>
            <person name="Osbourn A."/>
        </authorList>
    </citation>
    <scope>NUCLEOTIDE SEQUENCE</scope>
    <source>
        <strain evidence="8">S10</strain>
    </source>
</reference>
<dbReference type="PROSITE" id="PS51005">
    <property type="entry name" value="NAC"/>
    <property type="match status" value="1"/>
</dbReference>
<comment type="subcellular location">
    <subcellularLocation>
        <location evidence="1">Nucleus</location>
    </subcellularLocation>
</comment>
<evidence type="ECO:0000256" key="2">
    <source>
        <dbReference type="ARBA" id="ARBA00023015"/>
    </source>
</evidence>
<dbReference type="SUPFAM" id="SSF101941">
    <property type="entry name" value="NAC domain"/>
    <property type="match status" value="1"/>
</dbReference>
<evidence type="ECO:0000256" key="6">
    <source>
        <dbReference type="SAM" id="MobiDB-lite"/>
    </source>
</evidence>
<keyword evidence="9" id="KW-1185">Reference proteome</keyword>
<keyword evidence="3" id="KW-0238">DNA-binding</keyword>
<evidence type="ECO:0000256" key="1">
    <source>
        <dbReference type="ARBA" id="ARBA00004123"/>
    </source>
</evidence>
<dbReference type="InterPro" id="IPR036093">
    <property type="entry name" value="NAC_dom_sf"/>
</dbReference>
<dbReference type="GO" id="GO:0003677">
    <property type="term" value="F:DNA binding"/>
    <property type="evidence" value="ECO:0007669"/>
    <property type="project" value="UniProtKB-KW"/>
</dbReference>
<feature type="domain" description="NAC" evidence="7">
    <location>
        <begin position="191"/>
        <end position="352"/>
    </location>
</feature>
<keyword evidence="5" id="KW-0539">Nucleus</keyword>
<sequence length="405" mass="45562">MADSENSNNHENCTGLTKNFDNGYDIDELMCLVSSSGNHCSKDENCSGLMKNYGSGYNIDATDELMRMVSSTGNHCSNEKNSSGLMKNYDSGYGIDATDELMRVVSSTGNHCNNDENYDIDAWLNDQLACMDSTCEEKAGNHCYNDENCSGLTKNSGIWNDMAAWMNDQLACTDSTLEEKAGNHCNWKSSVVPGFRFKPTDEELFYWYLLPKITGGQIRDGIVKDIDLYKYEPHHLTSLAFDHDDGKMYFFTPLHKKHKNGQRVERETKNGFWKSTQKAKSTRVRSEHGSLVGLKTSLVYHSPKGDKPKKSNWLMQEFRLQGKETSKNQTETAEPSSSNMFDNVVLCVVYKKEGKKKSGTDDENESSKRTDQSDQDSIAPSCEFITSPSSESQSNHNFNPQNIPH</sequence>
<dbReference type="AlphaFoldDB" id="A0AAD7LCQ0"/>
<accession>A0AAD7LCQ0</accession>
<dbReference type="GO" id="GO:0005634">
    <property type="term" value="C:nucleus"/>
    <property type="evidence" value="ECO:0007669"/>
    <property type="project" value="UniProtKB-SubCell"/>
</dbReference>
<evidence type="ECO:0000256" key="3">
    <source>
        <dbReference type="ARBA" id="ARBA00023125"/>
    </source>
</evidence>
<dbReference type="KEGG" id="qsa:O6P43_022244"/>
<evidence type="ECO:0000256" key="4">
    <source>
        <dbReference type="ARBA" id="ARBA00023163"/>
    </source>
</evidence>
<dbReference type="Gene3D" id="2.170.150.80">
    <property type="entry name" value="NAC domain"/>
    <property type="match status" value="1"/>
</dbReference>
<protein>
    <submittedName>
        <fullName evidence="8">NAC domain-containing protein</fullName>
    </submittedName>
</protein>
<evidence type="ECO:0000259" key="7">
    <source>
        <dbReference type="PROSITE" id="PS51005"/>
    </source>
</evidence>
<feature type="region of interest" description="Disordered" evidence="6">
    <location>
        <begin position="354"/>
        <end position="405"/>
    </location>
</feature>
<proteinExistence type="predicted"/>
<evidence type="ECO:0000313" key="8">
    <source>
        <dbReference type="EMBL" id="KAJ7955700.1"/>
    </source>
</evidence>
<keyword evidence="4" id="KW-0804">Transcription</keyword>
<comment type="caution">
    <text evidence="8">The sequence shown here is derived from an EMBL/GenBank/DDBJ whole genome shotgun (WGS) entry which is preliminary data.</text>
</comment>
<dbReference type="GO" id="GO:0006355">
    <property type="term" value="P:regulation of DNA-templated transcription"/>
    <property type="evidence" value="ECO:0007669"/>
    <property type="project" value="InterPro"/>
</dbReference>
<dbReference type="PANTHER" id="PTHR31989">
    <property type="entry name" value="NAC DOMAIN-CONTAINING PROTEIN 82-RELATED"/>
    <property type="match status" value="1"/>
</dbReference>
<feature type="compositionally biased region" description="Basic and acidic residues" evidence="6">
    <location>
        <begin position="354"/>
        <end position="372"/>
    </location>
</feature>
<evidence type="ECO:0000313" key="9">
    <source>
        <dbReference type="Proteomes" id="UP001163823"/>
    </source>
</evidence>
<keyword evidence="2" id="KW-0805">Transcription regulation</keyword>
<dbReference type="EMBL" id="JARAOO010000009">
    <property type="protein sequence ID" value="KAJ7955700.1"/>
    <property type="molecule type" value="Genomic_DNA"/>
</dbReference>
<evidence type="ECO:0000256" key="5">
    <source>
        <dbReference type="ARBA" id="ARBA00023242"/>
    </source>
</evidence>
<name>A0AAD7LCQ0_QUISA</name>
<organism evidence="8 9">
    <name type="scientific">Quillaja saponaria</name>
    <name type="common">Soap bark tree</name>
    <dbReference type="NCBI Taxonomy" id="32244"/>
    <lineage>
        <taxon>Eukaryota</taxon>
        <taxon>Viridiplantae</taxon>
        <taxon>Streptophyta</taxon>
        <taxon>Embryophyta</taxon>
        <taxon>Tracheophyta</taxon>
        <taxon>Spermatophyta</taxon>
        <taxon>Magnoliopsida</taxon>
        <taxon>eudicotyledons</taxon>
        <taxon>Gunneridae</taxon>
        <taxon>Pentapetalae</taxon>
        <taxon>rosids</taxon>
        <taxon>fabids</taxon>
        <taxon>Fabales</taxon>
        <taxon>Quillajaceae</taxon>
        <taxon>Quillaja</taxon>
    </lineage>
</organism>
<dbReference type="Pfam" id="PF02365">
    <property type="entry name" value="NAM"/>
    <property type="match status" value="1"/>
</dbReference>
<dbReference type="InterPro" id="IPR003441">
    <property type="entry name" value="NAC-dom"/>
</dbReference>